<dbReference type="InterPro" id="IPR005594">
    <property type="entry name" value="YadA_C"/>
</dbReference>
<comment type="subcellular location">
    <subcellularLocation>
        <location evidence="2">Cell outer membrane</location>
    </subcellularLocation>
    <subcellularLocation>
        <location evidence="1">Cell surface</location>
    </subcellularLocation>
</comment>
<dbReference type="eggNOG" id="COG5295">
    <property type="taxonomic scope" value="Bacteria"/>
</dbReference>
<keyword evidence="5" id="KW-1134">Transmembrane beta strand</keyword>
<name>A0A069P860_9BURK</name>
<dbReference type="EMBL" id="JFHE01000003">
    <property type="protein sequence ID" value="KDR36667.1"/>
    <property type="molecule type" value="Genomic_DNA"/>
</dbReference>
<gene>
    <name evidence="13" type="ORF">BG57_17485</name>
</gene>
<dbReference type="InterPro" id="IPR008635">
    <property type="entry name" value="Coiled_stalk_dom"/>
</dbReference>
<organism evidence="13 14">
    <name type="scientific">Caballeronia grimmiae</name>
    <dbReference type="NCBI Taxonomy" id="1071679"/>
    <lineage>
        <taxon>Bacteria</taxon>
        <taxon>Pseudomonadati</taxon>
        <taxon>Pseudomonadota</taxon>
        <taxon>Betaproteobacteria</taxon>
        <taxon>Burkholderiales</taxon>
        <taxon>Burkholderiaceae</taxon>
        <taxon>Caballeronia</taxon>
    </lineage>
</organism>
<evidence type="ECO:0000256" key="2">
    <source>
        <dbReference type="ARBA" id="ARBA00004442"/>
    </source>
</evidence>
<evidence type="ECO:0000256" key="7">
    <source>
        <dbReference type="ARBA" id="ARBA00022729"/>
    </source>
</evidence>
<evidence type="ECO:0000256" key="6">
    <source>
        <dbReference type="ARBA" id="ARBA00022692"/>
    </source>
</evidence>
<dbReference type="SUPFAM" id="SSF101967">
    <property type="entry name" value="Adhesin YadA, collagen-binding domain"/>
    <property type="match status" value="1"/>
</dbReference>
<evidence type="ECO:0000256" key="5">
    <source>
        <dbReference type="ARBA" id="ARBA00022452"/>
    </source>
</evidence>
<evidence type="ECO:0000256" key="9">
    <source>
        <dbReference type="ARBA" id="ARBA00023136"/>
    </source>
</evidence>
<evidence type="ECO:0000256" key="1">
    <source>
        <dbReference type="ARBA" id="ARBA00004241"/>
    </source>
</evidence>
<evidence type="ECO:0000259" key="12">
    <source>
        <dbReference type="Pfam" id="PF05662"/>
    </source>
</evidence>
<evidence type="ECO:0000259" key="11">
    <source>
        <dbReference type="Pfam" id="PF03895"/>
    </source>
</evidence>
<keyword evidence="6" id="KW-0812">Transmembrane</keyword>
<proteinExistence type="inferred from homology"/>
<dbReference type="InterPro" id="IPR011049">
    <property type="entry name" value="Serralysin-like_metalloprot_C"/>
</dbReference>
<dbReference type="GO" id="GO:0015031">
    <property type="term" value="P:protein transport"/>
    <property type="evidence" value="ECO:0007669"/>
    <property type="project" value="UniProtKB-KW"/>
</dbReference>
<sequence length="165" mass="16467">MGANAQAVAGNSVALGADSVADRANTVSVGSSGNERQITNVAAGTQGTDAVNVDQLNDKIAQSNAYADQAVAGANAHTDQAIASAKRDLEHYSDRATASVLAIPSIPVLNAGEKWVGTAVGNYGSATAVGFAAAYQVTSNLNFGVGVSTANSGPTAVKAQAGFRW</sequence>
<dbReference type="STRING" id="1071679.BG57_17485"/>
<evidence type="ECO:0000256" key="3">
    <source>
        <dbReference type="ARBA" id="ARBA00005848"/>
    </source>
</evidence>
<keyword evidence="10" id="KW-0998">Cell outer membrane</keyword>
<dbReference type="AlphaFoldDB" id="A0A069P860"/>
<dbReference type="Gene3D" id="3.30.1300.30">
    <property type="entry name" value="GSPII I/J protein-like"/>
    <property type="match status" value="1"/>
</dbReference>
<evidence type="ECO:0000256" key="4">
    <source>
        <dbReference type="ARBA" id="ARBA00022448"/>
    </source>
</evidence>
<reference evidence="13 14" key="1">
    <citation type="submission" date="2014-03" db="EMBL/GenBank/DDBJ databases">
        <title>Draft Genome Sequences of Four Burkholderia Strains.</title>
        <authorList>
            <person name="Liu X.Y."/>
            <person name="Li C.X."/>
            <person name="Xu J.H."/>
        </authorList>
    </citation>
    <scope>NUCLEOTIDE SEQUENCE [LARGE SCALE GENOMIC DNA]</scope>
    <source>
        <strain evidence="13 14">R27</strain>
    </source>
</reference>
<keyword evidence="7" id="KW-0732">Signal</keyword>
<dbReference type="GO" id="GO:0009986">
    <property type="term" value="C:cell surface"/>
    <property type="evidence" value="ECO:0007669"/>
    <property type="project" value="UniProtKB-SubCell"/>
</dbReference>
<keyword evidence="4" id="KW-0813">Transport</keyword>
<dbReference type="Pfam" id="PF03895">
    <property type="entry name" value="YadA_anchor"/>
    <property type="match status" value="1"/>
</dbReference>
<evidence type="ECO:0000313" key="14">
    <source>
        <dbReference type="Proteomes" id="UP000027439"/>
    </source>
</evidence>
<protein>
    <recommendedName>
        <fullName evidence="15">Adhesin</fullName>
    </recommendedName>
</protein>
<dbReference type="Pfam" id="PF05662">
    <property type="entry name" value="YadA_stalk"/>
    <property type="match status" value="1"/>
</dbReference>
<comment type="caution">
    <text evidence="13">The sequence shown here is derived from an EMBL/GenBank/DDBJ whole genome shotgun (WGS) entry which is preliminary data.</text>
</comment>
<dbReference type="InterPro" id="IPR045584">
    <property type="entry name" value="Pilin-like"/>
</dbReference>
<keyword evidence="8" id="KW-0653">Protein transport</keyword>
<dbReference type="SUPFAM" id="SSF54523">
    <property type="entry name" value="Pili subunits"/>
    <property type="match status" value="1"/>
</dbReference>
<dbReference type="Gene3D" id="6.10.250.2040">
    <property type="match status" value="1"/>
</dbReference>
<evidence type="ECO:0000256" key="10">
    <source>
        <dbReference type="ARBA" id="ARBA00023237"/>
    </source>
</evidence>
<evidence type="ECO:0000256" key="8">
    <source>
        <dbReference type="ARBA" id="ARBA00022927"/>
    </source>
</evidence>
<accession>A0A069P860</accession>
<dbReference type="Proteomes" id="UP000027439">
    <property type="component" value="Unassembled WGS sequence"/>
</dbReference>
<dbReference type="Gene3D" id="2.60.40.4050">
    <property type="match status" value="1"/>
</dbReference>
<feature type="domain" description="Trimeric autotransporter adhesin YadA-like C-terminal membrane anchor" evidence="11">
    <location>
        <begin position="116"/>
        <end position="165"/>
    </location>
</feature>
<keyword evidence="9" id="KW-0472">Membrane</keyword>
<comment type="similarity">
    <text evidence="3">Belongs to the autotransporter-2 (AT-2) (TC 1.B.40) family.</text>
</comment>
<evidence type="ECO:0000313" key="13">
    <source>
        <dbReference type="EMBL" id="KDR36667.1"/>
    </source>
</evidence>
<evidence type="ECO:0008006" key="15">
    <source>
        <dbReference type="Google" id="ProtNLM"/>
    </source>
</evidence>
<feature type="domain" description="Trimeric autotransporter adhesin YadA-like stalk" evidence="12">
    <location>
        <begin position="37"/>
        <end position="75"/>
    </location>
</feature>
<dbReference type="GO" id="GO:0009279">
    <property type="term" value="C:cell outer membrane"/>
    <property type="evidence" value="ECO:0007669"/>
    <property type="project" value="UniProtKB-SubCell"/>
</dbReference>